<dbReference type="eggNOG" id="COG4678">
    <property type="taxonomic scope" value="Bacteria"/>
</dbReference>
<dbReference type="RefSeq" id="WP_008599211.1">
    <property type="nucleotide sequence ID" value="NZ_AMRM01000034.1"/>
</dbReference>
<dbReference type="InterPro" id="IPR023346">
    <property type="entry name" value="Lysozyme-like_dom_sf"/>
</dbReference>
<gene>
    <name evidence="1" type="ORF">NA2_20567</name>
</gene>
<proteinExistence type="predicted"/>
<dbReference type="STRING" id="391937.NA2_20567"/>
<dbReference type="Gene3D" id="1.10.530.10">
    <property type="match status" value="1"/>
</dbReference>
<dbReference type="EMBL" id="AMRM01000034">
    <property type="protein sequence ID" value="EKF16940.1"/>
    <property type="molecule type" value="Genomic_DNA"/>
</dbReference>
<dbReference type="Proteomes" id="UP000006786">
    <property type="component" value="Unassembled WGS sequence"/>
</dbReference>
<sequence>MDRTVPAGAALSNGLISMKGTAMDKYHVYRPVLDLLGRSEGTDKGDGYNETLGYGIMLDGRVSKGKGTDVVLTRMTLDQVDQMQTRMLKDPDNSRLNSSASGRYQIVRTTMRAIRTTLGLTGSERFDRDMQDRMACYLLGLRGIDKWLAGRLHIDTLLLNLSKEWASLPTPAGKGFYDGQRASVSVDDVKRALREVRLRHMEGQPKQVEKVPVPRPTVPHEVDEEVKQKTGLWGWLTTILGGGAPVWQGCSG</sequence>
<organism evidence="1 2">
    <name type="scientific">Nitratireductor pacificus pht-3B</name>
    <dbReference type="NCBI Taxonomy" id="391937"/>
    <lineage>
        <taxon>Bacteria</taxon>
        <taxon>Pseudomonadati</taxon>
        <taxon>Pseudomonadota</taxon>
        <taxon>Alphaproteobacteria</taxon>
        <taxon>Hyphomicrobiales</taxon>
        <taxon>Phyllobacteriaceae</taxon>
        <taxon>Nitratireductor</taxon>
    </lineage>
</organism>
<keyword evidence="2" id="KW-1185">Reference proteome</keyword>
<comment type="caution">
    <text evidence="1">The sequence shown here is derived from an EMBL/GenBank/DDBJ whole genome shotgun (WGS) entry which is preliminary data.</text>
</comment>
<evidence type="ECO:0000313" key="1">
    <source>
        <dbReference type="EMBL" id="EKF16940.1"/>
    </source>
</evidence>
<reference evidence="1 2" key="1">
    <citation type="journal article" date="2012" name="J. Bacteriol.">
        <title>Genome Sequence of Nitratireductor pacificus Type Strain pht-3B.</title>
        <authorList>
            <person name="Lai Q."/>
            <person name="Li G."/>
            <person name="Shao Z."/>
        </authorList>
    </citation>
    <scope>NUCLEOTIDE SEQUENCE [LARGE SCALE GENOMIC DNA]</scope>
    <source>
        <strain evidence="2">pht-3B</strain>
    </source>
</reference>
<evidence type="ECO:0000313" key="2">
    <source>
        <dbReference type="Proteomes" id="UP000006786"/>
    </source>
</evidence>
<keyword evidence="1" id="KW-0812">Transmembrane</keyword>
<keyword evidence="1" id="KW-0472">Membrane</keyword>
<dbReference type="SUPFAM" id="SSF53955">
    <property type="entry name" value="Lysozyme-like"/>
    <property type="match status" value="1"/>
</dbReference>
<dbReference type="AlphaFoldDB" id="K2M7F3"/>
<protein>
    <submittedName>
        <fullName evidence="1">Transmembrane protein</fullName>
    </submittedName>
</protein>
<name>K2M7F3_9HYPH</name>
<accession>K2M7F3</accession>
<dbReference type="PATRIC" id="fig|391937.3.peg.4218"/>